<sequence length="114" mass="12946">QPKRGPEKAAVVLEEEQRQALSQEKGIQAHLEQRTVLTKTLAQMTKLSRVKLMTFCRSAHSGRVEWQMYACLVCTAVNHMDHLTSHVQEVADATQELCVLIFSSYKEKLTCICK</sequence>
<feature type="non-terminal residue" evidence="1">
    <location>
        <position position="1"/>
    </location>
</feature>
<name>A0A5J5CS81_9PERO</name>
<dbReference type="AlphaFoldDB" id="A0A5J5CS81"/>
<comment type="caution">
    <text evidence="1">The sequence shown here is derived from an EMBL/GenBank/DDBJ whole genome shotgun (WGS) entry which is preliminary data.</text>
</comment>
<accession>A0A5J5CS81</accession>
<proteinExistence type="predicted"/>
<keyword evidence="2" id="KW-1185">Reference proteome</keyword>
<evidence type="ECO:0000313" key="2">
    <source>
        <dbReference type="Proteomes" id="UP000327493"/>
    </source>
</evidence>
<feature type="non-terminal residue" evidence="1">
    <location>
        <position position="114"/>
    </location>
</feature>
<reference evidence="1 2" key="1">
    <citation type="submission" date="2019-08" db="EMBL/GenBank/DDBJ databases">
        <title>A chromosome-level genome assembly, high-density linkage maps, and genome scans reveal the genomic architecture of hybrid incompatibilities underlying speciation via character displacement in darters (Percidae: Etheostominae).</title>
        <authorList>
            <person name="Moran R.L."/>
            <person name="Catchen J.M."/>
            <person name="Fuller R.C."/>
        </authorList>
    </citation>
    <scope>NUCLEOTIDE SEQUENCE [LARGE SCALE GENOMIC DNA]</scope>
    <source>
        <strain evidence="1">EspeVRDwgs_2016</strain>
        <tissue evidence="1">Muscle</tissue>
    </source>
</reference>
<protein>
    <submittedName>
        <fullName evidence="1">Uncharacterized protein</fullName>
    </submittedName>
</protein>
<organism evidence="1 2">
    <name type="scientific">Etheostoma spectabile</name>
    <name type="common">orangethroat darter</name>
    <dbReference type="NCBI Taxonomy" id="54343"/>
    <lineage>
        <taxon>Eukaryota</taxon>
        <taxon>Metazoa</taxon>
        <taxon>Chordata</taxon>
        <taxon>Craniata</taxon>
        <taxon>Vertebrata</taxon>
        <taxon>Euteleostomi</taxon>
        <taxon>Actinopterygii</taxon>
        <taxon>Neopterygii</taxon>
        <taxon>Teleostei</taxon>
        <taxon>Neoteleostei</taxon>
        <taxon>Acanthomorphata</taxon>
        <taxon>Eupercaria</taxon>
        <taxon>Perciformes</taxon>
        <taxon>Percoidei</taxon>
        <taxon>Percidae</taxon>
        <taxon>Etheostomatinae</taxon>
        <taxon>Etheostoma</taxon>
    </lineage>
</organism>
<dbReference type="Proteomes" id="UP000327493">
    <property type="component" value="Chromosome 15"/>
</dbReference>
<evidence type="ECO:0000313" key="1">
    <source>
        <dbReference type="EMBL" id="KAA8585162.1"/>
    </source>
</evidence>
<gene>
    <name evidence="1" type="ORF">FQN60_003856</name>
</gene>
<dbReference type="EMBL" id="VOFY01000015">
    <property type="protein sequence ID" value="KAA8585162.1"/>
    <property type="molecule type" value="Genomic_DNA"/>
</dbReference>